<evidence type="ECO:0000256" key="2">
    <source>
        <dbReference type="ARBA" id="ARBA00023445"/>
    </source>
</evidence>
<keyword evidence="3" id="KW-0812">Transmembrane</keyword>
<organism evidence="5 6">
    <name type="scientific">Rhypophila decipiens</name>
    <dbReference type="NCBI Taxonomy" id="261697"/>
    <lineage>
        <taxon>Eukaryota</taxon>
        <taxon>Fungi</taxon>
        <taxon>Dikarya</taxon>
        <taxon>Ascomycota</taxon>
        <taxon>Pezizomycotina</taxon>
        <taxon>Sordariomycetes</taxon>
        <taxon>Sordariomycetidae</taxon>
        <taxon>Sordariales</taxon>
        <taxon>Naviculisporaceae</taxon>
        <taxon>Rhypophila</taxon>
    </lineage>
</organism>
<feature type="domain" description="3-beta hydroxysteroid dehydrogenase/isomerase" evidence="4">
    <location>
        <begin position="74"/>
        <end position="351"/>
    </location>
</feature>
<gene>
    <name evidence="5" type="ORF">QBC37DRAFT_338993</name>
</gene>
<evidence type="ECO:0000313" key="5">
    <source>
        <dbReference type="EMBL" id="KAK4216032.1"/>
    </source>
</evidence>
<evidence type="ECO:0000313" key="6">
    <source>
        <dbReference type="Proteomes" id="UP001301769"/>
    </source>
</evidence>
<protein>
    <recommendedName>
        <fullName evidence="4">3-beta hydroxysteroid dehydrogenase/isomerase domain-containing protein</fullName>
    </recommendedName>
</protein>
<dbReference type="EMBL" id="MU858073">
    <property type="protein sequence ID" value="KAK4216032.1"/>
    <property type="molecule type" value="Genomic_DNA"/>
</dbReference>
<dbReference type="GO" id="GO:0006696">
    <property type="term" value="P:ergosterol biosynthetic process"/>
    <property type="evidence" value="ECO:0007669"/>
    <property type="project" value="TreeGrafter"/>
</dbReference>
<comment type="similarity">
    <text evidence="2">Belongs to the NAD(P)-dependent epimerase/dehydratase family. Dihydroflavonol-4-reductase subfamily.</text>
</comment>
<keyword evidence="6" id="KW-1185">Reference proteome</keyword>
<keyword evidence="1" id="KW-0560">Oxidoreductase</keyword>
<dbReference type="Gene3D" id="3.40.50.720">
    <property type="entry name" value="NAD(P)-binding Rossmann-like Domain"/>
    <property type="match status" value="1"/>
</dbReference>
<dbReference type="GO" id="GO:0005783">
    <property type="term" value="C:endoplasmic reticulum"/>
    <property type="evidence" value="ECO:0007669"/>
    <property type="project" value="TreeGrafter"/>
</dbReference>
<dbReference type="AlphaFoldDB" id="A0AAN6YG73"/>
<proteinExistence type="inferred from homology"/>
<keyword evidence="3" id="KW-1133">Transmembrane helix</keyword>
<evidence type="ECO:0000259" key="4">
    <source>
        <dbReference type="Pfam" id="PF01073"/>
    </source>
</evidence>
<sequence length="508" mass="56929">MDLQQPPMFGFAAVVVGLLVLYLYRTNQAWKYVPQEHQPGEWTVDQIKETYERLKRNPVDFTKLVPPRLGRRYVVVGGSGLVGGDIVLQLLARGESASSIRIVDFQPVTRHKMLQNGAGACDYVKADISSIPSVEAAFSRPWPKAVAERPMTVFHTAASIRPAERKWIFYDRLRKVNVVGVANVLDVCRKHGADIFVYTSSASVGLWPLRVWNWPWQKCPKNHVQVYNEDDFDKPLRPHNEYFSNYAYSKAESERLVSGANSQSFRTGIIRPGNGIYGGPTDVVMGLTVEVAKQGPVTSWSPHIIQNFVASRNVSLGHLLFEAALAPPPNSNFKQEFKLPPCAGRPYIITDPGLITFKSMYTLMSTISIIKPFEFTYPPPVFLFIFAELIEAWCTLLYYTPGFIRNLPVMNKILIEPTSLLTNLQPAIFTPTSHTICDDSRARRSVADGGLGYKSGIESSLEGMVELMIESNEHEERELRKLLGNGKGKGFKERIEEVVLPRPEPVGA</sequence>
<reference evidence="5" key="1">
    <citation type="journal article" date="2023" name="Mol. Phylogenet. Evol.">
        <title>Genome-scale phylogeny and comparative genomics of the fungal order Sordariales.</title>
        <authorList>
            <person name="Hensen N."/>
            <person name="Bonometti L."/>
            <person name="Westerberg I."/>
            <person name="Brannstrom I.O."/>
            <person name="Guillou S."/>
            <person name="Cros-Aarteil S."/>
            <person name="Calhoun S."/>
            <person name="Haridas S."/>
            <person name="Kuo A."/>
            <person name="Mondo S."/>
            <person name="Pangilinan J."/>
            <person name="Riley R."/>
            <person name="LaButti K."/>
            <person name="Andreopoulos B."/>
            <person name="Lipzen A."/>
            <person name="Chen C."/>
            <person name="Yan M."/>
            <person name="Daum C."/>
            <person name="Ng V."/>
            <person name="Clum A."/>
            <person name="Steindorff A."/>
            <person name="Ohm R.A."/>
            <person name="Martin F."/>
            <person name="Silar P."/>
            <person name="Natvig D.O."/>
            <person name="Lalanne C."/>
            <person name="Gautier V."/>
            <person name="Ament-Velasquez S.L."/>
            <person name="Kruys A."/>
            <person name="Hutchinson M.I."/>
            <person name="Powell A.J."/>
            <person name="Barry K."/>
            <person name="Miller A.N."/>
            <person name="Grigoriev I.V."/>
            <person name="Debuchy R."/>
            <person name="Gladieux P."/>
            <person name="Hiltunen Thoren M."/>
            <person name="Johannesson H."/>
        </authorList>
    </citation>
    <scope>NUCLEOTIDE SEQUENCE</scope>
    <source>
        <strain evidence="5">PSN293</strain>
    </source>
</reference>
<name>A0AAN6YG73_9PEZI</name>
<comment type="caution">
    <text evidence="5">The sequence shown here is derived from an EMBL/GenBank/DDBJ whole genome shotgun (WGS) entry which is preliminary data.</text>
</comment>
<dbReference type="InterPro" id="IPR050425">
    <property type="entry name" value="NAD(P)_dehydrat-like"/>
</dbReference>
<dbReference type="InterPro" id="IPR036291">
    <property type="entry name" value="NAD(P)-bd_dom_sf"/>
</dbReference>
<dbReference type="PANTHER" id="PTHR10366:SF447">
    <property type="entry name" value="HYDROXYSTEROID DEHYDROGENASE_ISOMERASE FAMILY PROTEIN, PUTATIVE (AFU_ORTHOLOGUE AFUA_1G06450)-RELATED"/>
    <property type="match status" value="1"/>
</dbReference>
<dbReference type="Pfam" id="PF01073">
    <property type="entry name" value="3Beta_HSD"/>
    <property type="match status" value="1"/>
</dbReference>
<evidence type="ECO:0000256" key="1">
    <source>
        <dbReference type="ARBA" id="ARBA00023002"/>
    </source>
</evidence>
<dbReference type="SUPFAM" id="SSF51735">
    <property type="entry name" value="NAD(P)-binding Rossmann-fold domains"/>
    <property type="match status" value="1"/>
</dbReference>
<reference evidence="5" key="2">
    <citation type="submission" date="2023-05" db="EMBL/GenBank/DDBJ databases">
        <authorList>
            <consortium name="Lawrence Berkeley National Laboratory"/>
            <person name="Steindorff A."/>
            <person name="Hensen N."/>
            <person name="Bonometti L."/>
            <person name="Westerberg I."/>
            <person name="Brannstrom I.O."/>
            <person name="Guillou S."/>
            <person name="Cros-Aarteil S."/>
            <person name="Calhoun S."/>
            <person name="Haridas S."/>
            <person name="Kuo A."/>
            <person name="Mondo S."/>
            <person name="Pangilinan J."/>
            <person name="Riley R."/>
            <person name="Labutti K."/>
            <person name="Andreopoulos B."/>
            <person name="Lipzen A."/>
            <person name="Chen C."/>
            <person name="Yanf M."/>
            <person name="Daum C."/>
            <person name="Ng V."/>
            <person name="Clum A."/>
            <person name="Ohm R."/>
            <person name="Martin F."/>
            <person name="Silar P."/>
            <person name="Natvig D."/>
            <person name="Lalanne C."/>
            <person name="Gautier V."/>
            <person name="Ament-Velasquez S.L."/>
            <person name="Kruys A."/>
            <person name="Hutchinson M.I."/>
            <person name="Powell A.J."/>
            <person name="Barry K."/>
            <person name="Miller A.N."/>
            <person name="Grigoriev I.V."/>
            <person name="Debuchy R."/>
            <person name="Gladieux P."/>
            <person name="Thoren M.H."/>
            <person name="Johannesson H."/>
        </authorList>
    </citation>
    <scope>NUCLEOTIDE SEQUENCE</scope>
    <source>
        <strain evidence="5">PSN293</strain>
    </source>
</reference>
<dbReference type="PANTHER" id="PTHR10366">
    <property type="entry name" value="NAD DEPENDENT EPIMERASE/DEHYDRATASE"/>
    <property type="match status" value="1"/>
</dbReference>
<feature type="transmembrane region" description="Helical" evidence="3">
    <location>
        <begin position="6"/>
        <end position="24"/>
    </location>
</feature>
<keyword evidence="3" id="KW-0472">Membrane</keyword>
<dbReference type="InterPro" id="IPR002225">
    <property type="entry name" value="3Beta_OHSteriod_DH/Estase"/>
</dbReference>
<evidence type="ECO:0000256" key="3">
    <source>
        <dbReference type="SAM" id="Phobius"/>
    </source>
</evidence>
<dbReference type="GO" id="GO:0000252">
    <property type="term" value="F:3-beta-hydroxysteroid dehydrogenase [NAD(P)+]/C4-decarboxylase activity"/>
    <property type="evidence" value="ECO:0007669"/>
    <property type="project" value="TreeGrafter"/>
</dbReference>
<dbReference type="Proteomes" id="UP001301769">
    <property type="component" value="Unassembled WGS sequence"/>
</dbReference>
<accession>A0AAN6YG73</accession>